<protein>
    <submittedName>
        <fullName evidence="1">Uncharacterized protein</fullName>
    </submittedName>
</protein>
<reference evidence="1" key="1">
    <citation type="journal article" date="2019" name="Sci. Rep.">
        <title>Draft genome of Tanacetum cinerariifolium, the natural source of mosquito coil.</title>
        <authorList>
            <person name="Yamashiro T."/>
            <person name="Shiraishi A."/>
            <person name="Satake H."/>
            <person name="Nakayama K."/>
        </authorList>
    </citation>
    <scope>NUCLEOTIDE SEQUENCE</scope>
</reference>
<organism evidence="1">
    <name type="scientific">Tanacetum cinerariifolium</name>
    <name type="common">Dalmatian daisy</name>
    <name type="synonym">Chrysanthemum cinerariifolium</name>
    <dbReference type="NCBI Taxonomy" id="118510"/>
    <lineage>
        <taxon>Eukaryota</taxon>
        <taxon>Viridiplantae</taxon>
        <taxon>Streptophyta</taxon>
        <taxon>Embryophyta</taxon>
        <taxon>Tracheophyta</taxon>
        <taxon>Spermatophyta</taxon>
        <taxon>Magnoliopsida</taxon>
        <taxon>eudicotyledons</taxon>
        <taxon>Gunneridae</taxon>
        <taxon>Pentapetalae</taxon>
        <taxon>asterids</taxon>
        <taxon>campanulids</taxon>
        <taxon>Asterales</taxon>
        <taxon>Asteraceae</taxon>
        <taxon>Asteroideae</taxon>
        <taxon>Anthemideae</taxon>
        <taxon>Anthemidinae</taxon>
        <taxon>Tanacetum</taxon>
    </lineage>
</organism>
<sequence>SSEDGVNNIGSKSVTNEVEMAGVSEVSLYNLENIELIDKENMPNDLLALSVSELDEEEYVDQPLSIVSSPEDDSYFEDLNPSKVNFTFNKHPRNSVTCLIAKIQI</sequence>
<feature type="non-terminal residue" evidence="1">
    <location>
        <position position="1"/>
    </location>
</feature>
<dbReference type="AlphaFoldDB" id="A0A699TKF2"/>
<evidence type="ECO:0000313" key="1">
    <source>
        <dbReference type="EMBL" id="GFD10233.1"/>
    </source>
</evidence>
<comment type="caution">
    <text evidence="1">The sequence shown here is derived from an EMBL/GenBank/DDBJ whole genome shotgun (WGS) entry which is preliminary data.</text>
</comment>
<accession>A0A699TKF2</accession>
<proteinExistence type="predicted"/>
<gene>
    <name evidence="1" type="ORF">Tci_882202</name>
</gene>
<dbReference type="EMBL" id="BKCJ011250906">
    <property type="protein sequence ID" value="GFD10233.1"/>
    <property type="molecule type" value="Genomic_DNA"/>
</dbReference>
<name>A0A699TKF2_TANCI</name>